<dbReference type="eggNOG" id="arCOG01471">
    <property type="taxonomic scope" value="Archaea"/>
</dbReference>
<accession>D3RX91</accession>
<evidence type="ECO:0000313" key="2">
    <source>
        <dbReference type="EMBL" id="ADC65104.1"/>
    </source>
</evidence>
<dbReference type="STRING" id="589924.Ferp_0939"/>
<protein>
    <submittedName>
        <fullName evidence="2">Hemerythrin HHE cation binding domain protein</fullName>
    </submittedName>
</protein>
<sequence>MCAKVIDEFREDHRVVRDSLLELASALEKKEINKARDVLERLNKLLGPHFRFEEEKLYPTLRKFLGEYVDKLLKEHDTAISSAKELAELLSKEEISDEEAKEAASKVRGLLVHVSNCDGLAILAERLSEEEIKDLEKTFSEFRSEGVPLLEWAEKIRVKA</sequence>
<dbReference type="KEGG" id="fpl:Ferp_0939"/>
<dbReference type="RefSeq" id="WP_012965447.1">
    <property type="nucleotide sequence ID" value="NC_013849.1"/>
</dbReference>
<dbReference type="HOGENOM" id="CLU_1648241_0_0_2"/>
<organism evidence="2 3">
    <name type="scientific">Ferroglobus placidus (strain DSM 10642 / AEDII12DO)</name>
    <dbReference type="NCBI Taxonomy" id="589924"/>
    <lineage>
        <taxon>Archaea</taxon>
        <taxon>Methanobacteriati</taxon>
        <taxon>Methanobacteriota</taxon>
        <taxon>Archaeoglobi</taxon>
        <taxon>Archaeoglobales</taxon>
        <taxon>Archaeoglobaceae</taxon>
        <taxon>Ferroglobus</taxon>
    </lineage>
</organism>
<reference evidence="3" key="1">
    <citation type="submission" date="2010-02" db="EMBL/GenBank/DDBJ databases">
        <title>Complete sequence of Ferroglobus placidus DSM 10642.</title>
        <authorList>
            <consortium name="US DOE Joint Genome Institute"/>
            <person name="Lucas S."/>
            <person name="Copeland A."/>
            <person name="Lapidus A."/>
            <person name="Cheng J.-F."/>
            <person name="Bruce D."/>
            <person name="Goodwin L."/>
            <person name="Pitluck S."/>
            <person name="Saunders E."/>
            <person name="Brettin T."/>
            <person name="Detter J.C."/>
            <person name="Han C."/>
            <person name="Tapia R."/>
            <person name="Larimer F."/>
            <person name="Land M."/>
            <person name="Hauser L."/>
            <person name="Kyrpides N."/>
            <person name="Ivanova N."/>
            <person name="Holmes D."/>
            <person name="Lovley D."/>
            <person name="Kyrpides N."/>
            <person name="Anderson I.J."/>
            <person name="Woyke T."/>
        </authorList>
    </citation>
    <scope>NUCLEOTIDE SEQUENCE [LARGE SCALE GENOMIC DNA]</scope>
    <source>
        <strain evidence="3">DSM 10642 / AEDII12DO</strain>
    </source>
</reference>
<dbReference type="GeneID" id="8778447"/>
<dbReference type="Gene3D" id="1.20.120.520">
    <property type="entry name" value="nmb1532 protein domain like"/>
    <property type="match status" value="1"/>
</dbReference>
<keyword evidence="3" id="KW-1185">Reference proteome</keyword>
<dbReference type="EMBL" id="CP001899">
    <property type="protein sequence ID" value="ADC65104.1"/>
    <property type="molecule type" value="Genomic_DNA"/>
</dbReference>
<gene>
    <name evidence="2" type="ordered locus">Ferp_0939</name>
</gene>
<reference evidence="2 3" key="2">
    <citation type="journal article" date="2011" name="Stand. Genomic Sci.">
        <title>Complete genome sequence of Ferroglobus placidus AEDII12DO.</title>
        <authorList>
            <person name="Anderson I."/>
            <person name="Risso C."/>
            <person name="Holmes D."/>
            <person name="Lucas S."/>
            <person name="Copeland A."/>
            <person name="Lapidus A."/>
            <person name="Cheng J.F."/>
            <person name="Bruce D."/>
            <person name="Goodwin L."/>
            <person name="Pitluck S."/>
            <person name="Saunders E."/>
            <person name="Brettin T."/>
            <person name="Detter J.C."/>
            <person name="Han C."/>
            <person name="Tapia R."/>
            <person name="Larimer F."/>
            <person name="Land M."/>
            <person name="Hauser L."/>
            <person name="Woyke T."/>
            <person name="Lovley D."/>
            <person name="Kyrpides N."/>
            <person name="Ivanova N."/>
        </authorList>
    </citation>
    <scope>NUCLEOTIDE SEQUENCE [LARGE SCALE GENOMIC DNA]</scope>
    <source>
        <strain evidence="3">DSM 10642 / AEDII12DO</strain>
    </source>
</reference>
<dbReference type="InterPro" id="IPR012312">
    <property type="entry name" value="Hemerythrin-like"/>
</dbReference>
<dbReference type="Pfam" id="PF01814">
    <property type="entry name" value="Hemerythrin"/>
    <property type="match status" value="1"/>
</dbReference>
<proteinExistence type="predicted"/>
<dbReference type="Proteomes" id="UP000002613">
    <property type="component" value="Chromosome"/>
</dbReference>
<evidence type="ECO:0000259" key="1">
    <source>
        <dbReference type="Pfam" id="PF01814"/>
    </source>
</evidence>
<name>D3RX91_FERPA</name>
<dbReference type="AlphaFoldDB" id="D3RX91"/>
<dbReference type="PaxDb" id="589924-Ferp_0939"/>
<evidence type="ECO:0000313" key="3">
    <source>
        <dbReference type="Proteomes" id="UP000002613"/>
    </source>
</evidence>
<feature type="domain" description="Hemerythrin-like" evidence="1">
    <location>
        <begin position="5"/>
        <end position="110"/>
    </location>
</feature>